<sequence>MLTCNANDCLEVFKIQLEPTRIVKLPIITDLKFDQLIQSEAVNDHDDYYPYTIREGEHIFPKTFALDSLDVAICDYIGIKSYPIWVVEPRQMFIEGDRVILQTTDRRLFAGKSKLLTNHSLILRNNKDVNCEVIDFADIHFIGRFARGISIT</sequence>
<organism evidence="1 2">
    <name type="scientific">Sporolactobacillus nakayamae</name>
    <dbReference type="NCBI Taxonomy" id="269670"/>
    <lineage>
        <taxon>Bacteria</taxon>
        <taxon>Bacillati</taxon>
        <taxon>Bacillota</taxon>
        <taxon>Bacilli</taxon>
        <taxon>Bacillales</taxon>
        <taxon>Sporolactobacillaceae</taxon>
        <taxon>Sporolactobacillus</taxon>
    </lineage>
</organism>
<keyword evidence="2" id="KW-1185">Reference proteome</keyword>
<gene>
    <name evidence="1" type="ORF">SAMN02982927_01776</name>
</gene>
<evidence type="ECO:0008006" key="3">
    <source>
        <dbReference type="Google" id="ProtNLM"/>
    </source>
</evidence>
<protein>
    <recommendedName>
        <fullName evidence="3">Peptidase S24/S26A/S26B/S26C domain-containing protein</fullName>
    </recommendedName>
</protein>
<dbReference type="EMBL" id="FOOY01000010">
    <property type="protein sequence ID" value="SFG44993.1"/>
    <property type="molecule type" value="Genomic_DNA"/>
</dbReference>
<reference evidence="2" key="1">
    <citation type="submission" date="2016-10" db="EMBL/GenBank/DDBJ databases">
        <authorList>
            <person name="Varghese N."/>
            <person name="Submissions S."/>
        </authorList>
    </citation>
    <scope>NUCLEOTIDE SEQUENCE [LARGE SCALE GENOMIC DNA]</scope>
    <source>
        <strain evidence="2">ATCC 700379</strain>
    </source>
</reference>
<evidence type="ECO:0000313" key="1">
    <source>
        <dbReference type="EMBL" id="SFG44993.1"/>
    </source>
</evidence>
<dbReference type="AlphaFoldDB" id="A0A1I2RY50"/>
<evidence type="ECO:0000313" key="2">
    <source>
        <dbReference type="Proteomes" id="UP000198752"/>
    </source>
</evidence>
<proteinExistence type="predicted"/>
<accession>A0A1I2RY50</accession>
<name>A0A1I2RY50_9BACL</name>
<dbReference type="Proteomes" id="UP000198752">
    <property type="component" value="Unassembled WGS sequence"/>
</dbReference>